<name>A0A2W2BW89_9BACT</name>
<evidence type="ECO:0000256" key="1">
    <source>
        <dbReference type="SAM" id="Coils"/>
    </source>
</evidence>
<protein>
    <submittedName>
        <fullName evidence="2">Uncharacterized protein</fullName>
    </submittedName>
</protein>
<comment type="caution">
    <text evidence="2">The sequence shown here is derived from an EMBL/GenBank/DDBJ whole genome shotgun (WGS) entry which is preliminary data.</text>
</comment>
<accession>A0A2W2BW89</accession>
<dbReference type="Gene3D" id="3.40.50.300">
    <property type="entry name" value="P-loop containing nucleotide triphosphate hydrolases"/>
    <property type="match status" value="1"/>
</dbReference>
<feature type="coiled-coil region" evidence="1">
    <location>
        <begin position="249"/>
        <end position="380"/>
    </location>
</feature>
<evidence type="ECO:0000313" key="2">
    <source>
        <dbReference type="EMBL" id="PZF72113.1"/>
    </source>
</evidence>
<dbReference type="Pfam" id="PF13555">
    <property type="entry name" value="AAA_29"/>
    <property type="match status" value="1"/>
</dbReference>
<reference evidence="2 3" key="1">
    <citation type="submission" date="2018-06" db="EMBL/GenBank/DDBJ databases">
        <title>Mucibacter soli gen. nov., sp. nov., a new member of the family Chitinophagaceae producing mucin.</title>
        <authorList>
            <person name="Kim M.-K."/>
            <person name="Park S."/>
            <person name="Kim T.-S."/>
            <person name="Joung Y."/>
            <person name="Han J.-H."/>
            <person name="Kim S.B."/>
        </authorList>
    </citation>
    <scope>NUCLEOTIDE SEQUENCE [LARGE SCALE GENOMIC DNA]</scope>
    <source>
        <strain evidence="2 3">R1-15</strain>
    </source>
</reference>
<dbReference type="AlphaFoldDB" id="A0A2W2BW89"/>
<evidence type="ECO:0000313" key="3">
    <source>
        <dbReference type="Proteomes" id="UP000248745"/>
    </source>
</evidence>
<sequence>MQLNVFNTDNQKSGFRLQYLEVFNWGTFDNHVYSIKPEGETSLLTGANGSGKTTFVDALLTLIVPEKKYRFYNQSSGSEKKGDRTEESYVLGGYATLNNELTGVTRTLYLREQKEEAYSILLVNFANETEQTVTLFQVRYFANGEMKKIFGVAHKALHVDEDFKPFDLAGNWKKAIDAKYNKAGRKQVEWYDAASKYAQRLVDVLGMQSLQALSLFNQTVGIKVLGNLDEFIRTHMLEPRNMEEEFMELKKHLATLIDAQRNIEKSEEQIKLLKPLQQHYQKYESNKELLKEARVKMETATIWNRYTKYNLLQDAILEENATIKGLHASLEACKNEIRDLHEQERSTRNQMEQNKAGQRLKQLEQDAKELSAALQMAEKNRLVFTEWCHTLKLEEQTEEVTDETMYKRAKSETRKANLKIETEKRLIDEDEFEAKDTFKEAVSEREELEKELNNMLHSKNNIPGHLIQLRKDICAELKLETGDLPFAGELMQVHRDEMKWEAALEKLLHGFALRLLIPEKFYKRVNKYVNNTNLGKRLVYYRVDDTVIYQNPDPGTVHEKLEFHPEHKMSEWLEQQVIRQFNFVCLNDEKTLDRYDQAITVNGLIKSRDRHEKDDRPDRNDPGRYVMGWNNEKKREALKRRREELTTIIDENKETLERCKRRMERINNQVYALKRIEEHEGFESMNVAAIQRKIRTNEEQMESLKESSDHLKSLTSQLEDIRQYTMNKDRERSSLDREIALREEKEKQMIQLKEDLKPLVELIDENGKEMLILFQQHHSDALSNLNIGNIDNVYKDLSEKIQTGISDLETDMNKEKGQVERAVVRLKYPSLEIQTRFPDWSADVQYLSEDALHAKEYIEWLEKLETENLPRFKRDFENYINDTITYKIGGLNEELEKWSNEIRRSIMRLNQSLGAINFNRLPDTYIQLGHKQVADTTVKEFRAKLLEALPQVANWQQSSFEEKAEHFKEKVQPLIAQLEESENYRARVLDVRNWFEFWADEKYRNTDELKKTYRQMGQLSGGEKAQLTYTILCSAIAYQFGITKEGENSRSLRFIAVDESFSNQDEEKATYLMELCKQLHLQLLVVTPSDKIAIVQNFIAHVHLVQRVANKNSVIYNMTIKELQESSAEKRGEILAVNEVATEEVNGE</sequence>
<dbReference type="RefSeq" id="WP_110999628.1">
    <property type="nucleotide sequence ID" value="NZ_QKTW01000019.1"/>
</dbReference>
<feature type="coiled-coil region" evidence="1">
    <location>
        <begin position="635"/>
        <end position="707"/>
    </location>
</feature>
<dbReference type="EMBL" id="QKTW01000019">
    <property type="protein sequence ID" value="PZF72113.1"/>
    <property type="molecule type" value="Genomic_DNA"/>
</dbReference>
<dbReference type="OrthoDB" id="174137at2"/>
<dbReference type="CDD" id="cd00267">
    <property type="entry name" value="ABC_ATPase"/>
    <property type="match status" value="1"/>
</dbReference>
<keyword evidence="1" id="KW-0175">Coiled coil</keyword>
<gene>
    <name evidence="2" type="ORF">DN068_14355</name>
</gene>
<dbReference type="Pfam" id="PF13558">
    <property type="entry name" value="SbcC_Walker_B"/>
    <property type="match status" value="1"/>
</dbReference>
<organism evidence="2 3">
    <name type="scientific">Taibaiella soli</name>
    <dbReference type="NCBI Taxonomy" id="1649169"/>
    <lineage>
        <taxon>Bacteria</taxon>
        <taxon>Pseudomonadati</taxon>
        <taxon>Bacteroidota</taxon>
        <taxon>Chitinophagia</taxon>
        <taxon>Chitinophagales</taxon>
        <taxon>Chitinophagaceae</taxon>
        <taxon>Taibaiella</taxon>
    </lineage>
</organism>
<proteinExistence type="predicted"/>
<dbReference type="SUPFAM" id="SSF52540">
    <property type="entry name" value="P-loop containing nucleoside triphosphate hydrolases"/>
    <property type="match status" value="2"/>
</dbReference>
<dbReference type="Proteomes" id="UP000248745">
    <property type="component" value="Unassembled WGS sequence"/>
</dbReference>
<dbReference type="Gene3D" id="3.40.1140.10">
    <property type="match status" value="1"/>
</dbReference>
<keyword evidence="3" id="KW-1185">Reference proteome</keyword>
<dbReference type="InterPro" id="IPR027417">
    <property type="entry name" value="P-loop_NTPase"/>
</dbReference>
<feature type="coiled-coil region" evidence="1">
    <location>
        <begin position="431"/>
        <end position="458"/>
    </location>
</feature>